<proteinExistence type="predicted"/>
<organism evidence="2 3">
    <name type="scientific">Streptomyces machairae</name>
    <dbReference type="NCBI Taxonomy" id="3134109"/>
    <lineage>
        <taxon>Bacteria</taxon>
        <taxon>Bacillati</taxon>
        <taxon>Actinomycetota</taxon>
        <taxon>Actinomycetes</taxon>
        <taxon>Kitasatosporales</taxon>
        <taxon>Streptomycetaceae</taxon>
        <taxon>Streptomyces</taxon>
    </lineage>
</organism>
<keyword evidence="3" id="KW-1185">Reference proteome</keyword>
<evidence type="ECO:0000256" key="1">
    <source>
        <dbReference type="SAM" id="SignalP"/>
    </source>
</evidence>
<feature type="signal peptide" evidence="1">
    <location>
        <begin position="1"/>
        <end position="25"/>
    </location>
</feature>
<dbReference type="Gene3D" id="2.70.98.50">
    <property type="entry name" value="putative glycoside hydrolase family protein from bacillus halodurans"/>
    <property type="match status" value="1"/>
</dbReference>
<keyword evidence="1" id="KW-0732">Signal</keyword>
<dbReference type="EMBL" id="JBBKAK010000002">
    <property type="protein sequence ID" value="MEJ8672999.1"/>
    <property type="molecule type" value="Genomic_DNA"/>
</dbReference>
<reference evidence="2 3" key="1">
    <citation type="submission" date="2024-03" db="EMBL/GenBank/DDBJ databases">
        <title>Novel Streptomyces species of biotechnological and ecological value are a feature of Machair soil.</title>
        <authorList>
            <person name="Prole J.R."/>
            <person name="Goodfellow M."/>
            <person name="Allenby N."/>
            <person name="Ward A.C."/>
        </authorList>
    </citation>
    <scope>NUCLEOTIDE SEQUENCE [LARGE SCALE GENOMIC DNA]</scope>
    <source>
        <strain evidence="2 3">MS1.AVA.1</strain>
    </source>
</reference>
<protein>
    <submittedName>
        <fullName evidence="2">Glycoside hydrolase N-terminal domain-containing protein</fullName>
    </submittedName>
</protein>
<keyword evidence="2" id="KW-0378">Hydrolase</keyword>
<accession>A0ABU8UVT5</accession>
<dbReference type="Proteomes" id="UP001376459">
    <property type="component" value="Unassembled WGS sequence"/>
</dbReference>
<gene>
    <name evidence="2" type="ORF">WKI71_45300</name>
</gene>
<evidence type="ECO:0000313" key="3">
    <source>
        <dbReference type="Proteomes" id="UP001376459"/>
    </source>
</evidence>
<comment type="caution">
    <text evidence="2">The sequence shown here is derived from an EMBL/GenBank/DDBJ whole genome shotgun (WGS) entry which is preliminary data.</text>
</comment>
<name>A0ABU8UVT5_9ACTN</name>
<dbReference type="GO" id="GO:0016787">
    <property type="term" value="F:hydrolase activity"/>
    <property type="evidence" value="ECO:0007669"/>
    <property type="project" value="UniProtKB-KW"/>
</dbReference>
<evidence type="ECO:0000313" key="2">
    <source>
        <dbReference type="EMBL" id="MEJ8672999.1"/>
    </source>
</evidence>
<feature type="chain" id="PRO_5046906653" evidence="1">
    <location>
        <begin position="26"/>
        <end position="90"/>
    </location>
</feature>
<sequence>MWRRGLLRAASMTALVALSSLPSSPAARCRIAPDALSLVPEEEALTLRYCRPGAENRMTQEGLPIGNGRAGALVTGDPSRDTIVLADATL</sequence>